<feature type="transmembrane region" description="Helical" evidence="1">
    <location>
        <begin position="160"/>
        <end position="181"/>
    </location>
</feature>
<feature type="transmembrane region" description="Helical" evidence="1">
    <location>
        <begin position="58"/>
        <end position="78"/>
    </location>
</feature>
<dbReference type="OrthoDB" id="5643267at2"/>
<dbReference type="EMBL" id="LN614830">
    <property type="protein sequence ID" value="CEG61614.1"/>
    <property type="molecule type" value="Genomic_DNA"/>
</dbReference>
<reference evidence="4" key="1">
    <citation type="submission" date="2014-09" db="EMBL/GenBank/DDBJ databases">
        <authorList>
            <person name="Gomez-Valero L."/>
        </authorList>
    </citation>
    <scope>NUCLEOTIDE SEQUENCE [LARGE SCALE GENOMIC DNA]</scope>
    <source>
        <strain evidence="4">ATCC33218</strain>
    </source>
</reference>
<dbReference type="AlphaFoldDB" id="A0A098GGJ9"/>
<dbReference type="PATRIC" id="fig|451.8.peg.2934"/>
<evidence type="ECO:0000256" key="1">
    <source>
        <dbReference type="SAM" id="Phobius"/>
    </source>
</evidence>
<dbReference type="EMBL" id="FMVN01000008">
    <property type="protein sequence ID" value="SCY47216.1"/>
    <property type="molecule type" value="Genomic_DNA"/>
</dbReference>
<organism evidence="2 4">
    <name type="scientific">Legionella micdadei</name>
    <name type="common">Tatlockia micdadei</name>
    <dbReference type="NCBI Taxonomy" id="451"/>
    <lineage>
        <taxon>Bacteria</taxon>
        <taxon>Pseudomonadati</taxon>
        <taxon>Pseudomonadota</taxon>
        <taxon>Gammaproteobacteria</taxon>
        <taxon>Legionellales</taxon>
        <taxon>Legionellaceae</taxon>
        <taxon>Legionella</taxon>
    </lineage>
</organism>
<sequence>MHLPERLRYYGAPVLGSIIIFFYFFGHLCLNFVDLLTGRLSLSWHGLLYTVYRSGVRLLIPLMLISSLLGISIVLNIYNILSPYNLQHQVLLISQKILFYDFLPFLIGLMLSLQTALNLITARIKKLNLSPDEVIVLYIIPIMLGITFSALVLYLYSVSIVFISIYFCFRFLLYTDIYEYMFHLTNTVTSSGLIYSVIKMTLYCTIVSLIVGYYYYQVATRHSLLRKAMSRIITRSFVWLVISSIYFKLIAY</sequence>
<dbReference type="KEGG" id="tmc:LMI_2346"/>
<dbReference type="Pfam" id="PF02405">
    <property type="entry name" value="MlaE"/>
    <property type="match status" value="1"/>
</dbReference>
<feature type="transmembrane region" description="Helical" evidence="1">
    <location>
        <begin position="12"/>
        <end position="37"/>
    </location>
</feature>
<dbReference type="InterPro" id="IPR030802">
    <property type="entry name" value="Permease_MalE"/>
</dbReference>
<evidence type="ECO:0000313" key="3">
    <source>
        <dbReference type="EMBL" id="SCY47216.1"/>
    </source>
</evidence>
<feature type="transmembrane region" description="Helical" evidence="1">
    <location>
        <begin position="228"/>
        <end position="247"/>
    </location>
</feature>
<dbReference type="RefSeq" id="WP_045099825.1">
    <property type="nucleotide sequence ID" value="NZ_CP020614.1"/>
</dbReference>
<reference evidence="2" key="2">
    <citation type="submission" date="2014-09" db="EMBL/GenBank/DDBJ databases">
        <authorList>
            <person name="GOMEZ-VALERO Laura"/>
        </authorList>
    </citation>
    <scope>NUCLEOTIDE SEQUENCE</scope>
    <source>
        <strain evidence="2">ATCC33218</strain>
    </source>
</reference>
<reference evidence="3 5" key="3">
    <citation type="submission" date="2016-10" db="EMBL/GenBank/DDBJ databases">
        <authorList>
            <person name="Varghese N."/>
            <person name="Submissions S."/>
        </authorList>
    </citation>
    <scope>NUCLEOTIDE SEQUENCE [LARGE SCALE GENOMIC DNA]</scope>
    <source>
        <strain evidence="3 5">ATCC 33218</strain>
    </source>
</reference>
<keyword evidence="5" id="KW-1185">Reference proteome</keyword>
<keyword evidence="1" id="KW-1133">Transmembrane helix</keyword>
<proteinExistence type="predicted"/>
<evidence type="ECO:0000313" key="4">
    <source>
        <dbReference type="Proteomes" id="UP000032414"/>
    </source>
</evidence>
<dbReference type="STRING" id="451.B6N58_04425"/>
<keyword evidence="1" id="KW-0472">Membrane</keyword>
<accession>A0A098GGJ9</accession>
<protein>
    <submittedName>
        <fullName evidence="3">Permease MlaE</fullName>
    </submittedName>
    <submittedName>
        <fullName evidence="2">Putative ABC transport system permease protein</fullName>
    </submittedName>
</protein>
<dbReference type="HOGENOM" id="CLU_1101785_0_0_6"/>
<dbReference type="GO" id="GO:0043190">
    <property type="term" value="C:ATP-binding cassette (ABC) transporter complex"/>
    <property type="evidence" value="ECO:0007669"/>
    <property type="project" value="InterPro"/>
</dbReference>
<evidence type="ECO:0000313" key="5">
    <source>
        <dbReference type="Proteomes" id="UP000182998"/>
    </source>
</evidence>
<feature type="transmembrane region" description="Helical" evidence="1">
    <location>
        <begin position="98"/>
        <end position="122"/>
    </location>
</feature>
<keyword evidence="1" id="KW-0812">Transmembrane</keyword>
<name>A0A098GGJ9_LEGMI</name>
<evidence type="ECO:0000313" key="2">
    <source>
        <dbReference type="EMBL" id="CEG61614.1"/>
    </source>
</evidence>
<dbReference type="Proteomes" id="UP000032414">
    <property type="component" value="Chromosome I"/>
</dbReference>
<feature type="transmembrane region" description="Helical" evidence="1">
    <location>
        <begin position="193"/>
        <end position="216"/>
    </location>
</feature>
<gene>
    <name evidence="2" type="ORF">LMI_2346</name>
    <name evidence="3" type="ORF">SAMN02982997_01824</name>
</gene>
<dbReference type="Proteomes" id="UP000182998">
    <property type="component" value="Unassembled WGS sequence"/>
</dbReference>
<feature type="transmembrane region" description="Helical" evidence="1">
    <location>
        <begin position="134"/>
        <end position="154"/>
    </location>
</feature>